<dbReference type="Proteomes" id="UP000008392">
    <property type="component" value="Chromosome"/>
</dbReference>
<dbReference type="PANTHER" id="PTHR43881">
    <property type="entry name" value="GAMMA-GLUTAMYLTRANSPEPTIDASE (AFU_ORTHOLOGUE AFUA_4G13580)"/>
    <property type="match status" value="1"/>
</dbReference>
<reference evidence="1 2" key="5">
    <citation type="journal article" date="2011" name="ISME J.">
        <title>Dual transcriptional profiling of a bacterial/fungal confrontation: Collimonas fungivorans versus Aspergillus niger.</title>
        <authorList>
            <person name="Mela F."/>
            <person name="Fritsche K."/>
            <person name="de Boer W."/>
            <person name="van Veen J.A."/>
            <person name="de Graaff L.H."/>
            <person name="van den Berg M."/>
            <person name="Leveau J.H."/>
        </authorList>
    </citation>
    <scope>NUCLEOTIDE SEQUENCE [LARGE SCALE GENOMIC DNA]</scope>
    <source>
        <strain evidence="1 2">Ter331</strain>
    </source>
</reference>
<name>G0ABJ3_COLFT</name>
<dbReference type="EC" id="2.3.2.2" evidence="1"/>
<dbReference type="AlphaFoldDB" id="G0ABJ3"/>
<reference evidence="1 2" key="3">
    <citation type="journal article" date="2008" name="FEMS Microbiol. Ecol.">
        <title>Identification and characterization of genes underlying chitinolysis in Collimonas fungivorans Ter331.</title>
        <authorList>
            <person name="Fritsche K."/>
            <person name="de Boer W."/>
            <person name="Gerards S."/>
            <person name="van den Berg M."/>
            <person name="van Veen J.A."/>
            <person name="Leveau J.H."/>
        </authorList>
    </citation>
    <scope>NUCLEOTIDE SEQUENCE [LARGE SCALE GENOMIC DNA]</scope>
    <source>
        <strain evidence="1 2">Ter331</strain>
    </source>
</reference>
<dbReference type="Gene3D" id="3.60.20.40">
    <property type="match status" value="1"/>
</dbReference>
<reference evidence="1 2" key="4">
    <citation type="journal article" date="2010" name="Environ. Microbiol.">
        <title>The bacterial genus Collimonas: mycophagy, weathering and other adaptive solutions to life in oligotrophic soil environments.</title>
        <authorList>
            <person name="Leveau J.H."/>
            <person name="Uroz S."/>
            <person name="de Boer W."/>
        </authorList>
    </citation>
    <scope>NUCLEOTIDE SEQUENCE [LARGE SCALE GENOMIC DNA]</scope>
    <source>
        <strain evidence="1 2">Ter331</strain>
    </source>
</reference>
<reference evidence="1 2" key="2">
    <citation type="journal article" date="2006" name="J. Microbiol. Methods">
        <title>Genomic flank-sequencing of plasposon insertion sites for rapid identification of functional genes.</title>
        <authorList>
            <person name="Leveau J.H."/>
            <person name="Gerards S."/>
            <person name="Fritsche K."/>
            <person name="Zondag G."/>
            <person name="van Veen J.A."/>
        </authorList>
    </citation>
    <scope>NUCLEOTIDE SEQUENCE [LARGE SCALE GENOMIC DNA]</scope>
    <source>
        <strain evidence="1 2">Ter331</strain>
    </source>
</reference>
<dbReference type="SUPFAM" id="SSF56235">
    <property type="entry name" value="N-terminal nucleophile aminohydrolases (Ntn hydrolases)"/>
    <property type="match status" value="1"/>
</dbReference>
<protein>
    <submittedName>
        <fullName evidence="1">Gamma-glutamyltranspeptidase</fullName>
        <ecNumber evidence="1">2.3.2.2</ecNumber>
    </submittedName>
</protein>
<dbReference type="STRING" id="1005048.CFU_1727"/>
<dbReference type="InterPro" id="IPR043138">
    <property type="entry name" value="GGT_lsub"/>
</dbReference>
<keyword evidence="1" id="KW-0808">Transferase</keyword>
<organism evidence="1 2">
    <name type="scientific">Collimonas fungivorans (strain Ter331)</name>
    <dbReference type="NCBI Taxonomy" id="1005048"/>
    <lineage>
        <taxon>Bacteria</taxon>
        <taxon>Pseudomonadati</taxon>
        <taxon>Pseudomonadota</taxon>
        <taxon>Betaproteobacteria</taxon>
        <taxon>Burkholderiales</taxon>
        <taxon>Oxalobacteraceae</taxon>
        <taxon>Collimonas</taxon>
    </lineage>
</organism>
<proteinExistence type="predicted"/>
<dbReference type="Pfam" id="PF01019">
    <property type="entry name" value="G_glu_transpept"/>
    <property type="match status" value="1"/>
</dbReference>
<gene>
    <name evidence="1" type="primary">ggtA</name>
    <name evidence="1" type="ordered locus">CFU_1727</name>
</gene>
<sequence length="567" mass="60704">MPVAWNRQAVYSWDMLAAGAIDLPSLSIRERMFTFDPNHYPYASRRSAVYARRGMVATSQPLAAQAGLAVLQAGGNAIDAAIATAAALTVVEPTANGIGGDAFALIWHKDELHGLNASGAAPQAITIDKLHAAGHSTMPKYGGLPVTVPGAPGAWASMAERFGKLPLQRSMAGAIALAQEGYPVSPMVAFAWQQAYKLFRDELKGSHFQSWFDTFSVDGRTPRAGEIWRAPGHADTLGAIAADNGASFYRGALAEKTAACVQAAGGYLDSADLAAYQPQWVAPISSNYRGYQVWEIPPNGHGLVALLALNILKGFDFAERDTLLTYHRQIEAIKLAYADGLAHIADNGHMRVAVEDLLSEAYADERRKLIGPRAVLPLPGQPARGGTVYLSTADDEGNMVSFIQSNYMGFGSGLVVPGTGIALHNRGNNFTLEPAHPNCLAPGKRPYHTIIPGFLSKDGKAVGPFGVMGAFMQPQGHVQMVMNTVDFALNPQSSLDAPRWEWESGNNVSIEHTNAEHLFRGLRGLGHEASWSASQLGFGRGQIIWRDRHGVLCGGTEPRTDGCVAAW</sequence>
<accession>G0ABJ3</accession>
<dbReference type="InterPro" id="IPR029055">
    <property type="entry name" value="Ntn_hydrolases_N"/>
</dbReference>
<evidence type="ECO:0000313" key="2">
    <source>
        <dbReference type="Proteomes" id="UP000008392"/>
    </source>
</evidence>
<dbReference type="InterPro" id="IPR043137">
    <property type="entry name" value="GGT_ssub_C"/>
</dbReference>
<dbReference type="PRINTS" id="PR01210">
    <property type="entry name" value="GGTRANSPTASE"/>
</dbReference>
<reference evidence="1 2" key="1">
    <citation type="journal article" date="2004" name="Environ. Microbiol.">
        <title>Phylogeny-function analysis of (meta)genomic libraries: screening for expression of ribosomal RNA genes by large-insert library fluorescent in situ hybridization (LIL-FISH).</title>
        <authorList>
            <person name="Leveau J.H."/>
            <person name="Gerards S."/>
            <person name="de Boer W."/>
            <person name="van Veen J.A."/>
        </authorList>
    </citation>
    <scope>NUCLEOTIDE SEQUENCE [LARGE SCALE GENOMIC DNA]</scope>
    <source>
        <strain evidence="1 2">Ter331</strain>
    </source>
</reference>
<dbReference type="EMBL" id="CP002745">
    <property type="protein sequence ID" value="AEK61559.1"/>
    <property type="molecule type" value="Genomic_DNA"/>
</dbReference>
<dbReference type="KEGG" id="cfu:CFU_1727"/>
<reference evidence="2" key="6">
    <citation type="submission" date="2011-05" db="EMBL/GenBank/DDBJ databases">
        <title>Complete sequence of Collimonas fungivorans Ter331.</title>
        <authorList>
            <person name="Leveau J.H."/>
        </authorList>
    </citation>
    <scope>NUCLEOTIDE SEQUENCE [LARGE SCALE GENOMIC DNA]</scope>
    <source>
        <strain evidence="2">Ter331</strain>
    </source>
</reference>
<dbReference type="PANTHER" id="PTHR43881:SF1">
    <property type="entry name" value="GAMMA-GLUTAMYLTRANSPEPTIDASE (AFU_ORTHOLOGUE AFUA_4G13580)"/>
    <property type="match status" value="1"/>
</dbReference>
<dbReference type="Gene3D" id="1.10.246.130">
    <property type="match status" value="1"/>
</dbReference>
<dbReference type="eggNOG" id="COG0405">
    <property type="taxonomic scope" value="Bacteria"/>
</dbReference>
<dbReference type="GO" id="GO:0103068">
    <property type="term" value="F:leukotriene C4 gamma-glutamyl transferase activity"/>
    <property type="evidence" value="ECO:0007669"/>
    <property type="project" value="UniProtKB-EC"/>
</dbReference>
<evidence type="ECO:0000313" key="1">
    <source>
        <dbReference type="EMBL" id="AEK61559.1"/>
    </source>
</evidence>
<dbReference type="MEROPS" id="T03.025"/>
<keyword evidence="1" id="KW-0012">Acyltransferase</keyword>
<dbReference type="InterPro" id="IPR052896">
    <property type="entry name" value="GGT-like_enzyme"/>
</dbReference>
<dbReference type="HOGENOM" id="CLU_014813_3_2_4"/>
<keyword evidence="2" id="KW-1185">Reference proteome</keyword>